<name>A0ABS8TM74_DATST</name>
<proteinExistence type="predicted"/>
<dbReference type="EMBL" id="JACEIK010001853">
    <property type="protein sequence ID" value="MCD7472647.1"/>
    <property type="molecule type" value="Genomic_DNA"/>
</dbReference>
<dbReference type="Proteomes" id="UP000823775">
    <property type="component" value="Unassembled WGS sequence"/>
</dbReference>
<keyword evidence="2" id="KW-1185">Reference proteome</keyword>
<organism evidence="1 2">
    <name type="scientific">Datura stramonium</name>
    <name type="common">Jimsonweed</name>
    <name type="synonym">Common thornapple</name>
    <dbReference type="NCBI Taxonomy" id="4076"/>
    <lineage>
        <taxon>Eukaryota</taxon>
        <taxon>Viridiplantae</taxon>
        <taxon>Streptophyta</taxon>
        <taxon>Embryophyta</taxon>
        <taxon>Tracheophyta</taxon>
        <taxon>Spermatophyta</taxon>
        <taxon>Magnoliopsida</taxon>
        <taxon>eudicotyledons</taxon>
        <taxon>Gunneridae</taxon>
        <taxon>Pentapetalae</taxon>
        <taxon>asterids</taxon>
        <taxon>lamiids</taxon>
        <taxon>Solanales</taxon>
        <taxon>Solanaceae</taxon>
        <taxon>Solanoideae</taxon>
        <taxon>Datureae</taxon>
        <taxon>Datura</taxon>
    </lineage>
</organism>
<reference evidence="1 2" key="1">
    <citation type="journal article" date="2021" name="BMC Genomics">
        <title>Datura genome reveals duplications of psychoactive alkaloid biosynthetic genes and high mutation rate following tissue culture.</title>
        <authorList>
            <person name="Rajewski A."/>
            <person name="Carter-House D."/>
            <person name="Stajich J."/>
            <person name="Litt A."/>
        </authorList>
    </citation>
    <scope>NUCLEOTIDE SEQUENCE [LARGE SCALE GENOMIC DNA]</scope>
    <source>
        <strain evidence="1">AR-01</strain>
    </source>
</reference>
<evidence type="ECO:0000313" key="1">
    <source>
        <dbReference type="EMBL" id="MCD7472647.1"/>
    </source>
</evidence>
<evidence type="ECO:0000313" key="2">
    <source>
        <dbReference type="Proteomes" id="UP000823775"/>
    </source>
</evidence>
<sequence>MDFRSIAGVGIVNWALFQVKKVKRRNADPIWRIAGVMDDDIQRFTSRVWRNADEAPVQFTVGFSHCLKPLLHRQFADQYQRFIALSPIDYWYAQTSTALQRVSSSPRTPHATRRCVAGAAGSLNDGFSSLLFISPLE</sequence>
<accession>A0ABS8TM74</accession>
<gene>
    <name evidence="1" type="ORF">HAX54_013944</name>
</gene>
<comment type="caution">
    <text evidence="1">The sequence shown here is derived from an EMBL/GenBank/DDBJ whole genome shotgun (WGS) entry which is preliminary data.</text>
</comment>
<protein>
    <submittedName>
        <fullName evidence="1">Uncharacterized protein</fullName>
    </submittedName>
</protein>